<feature type="compositionally biased region" description="Low complexity" evidence="1">
    <location>
        <begin position="89"/>
        <end position="117"/>
    </location>
</feature>
<feature type="region of interest" description="Disordered" evidence="1">
    <location>
        <begin position="88"/>
        <end position="133"/>
    </location>
</feature>
<comment type="caution">
    <text evidence="2">The sequence shown here is derived from an EMBL/GenBank/DDBJ whole genome shotgun (WGS) entry which is preliminary data.</text>
</comment>
<dbReference type="InterPro" id="IPR036770">
    <property type="entry name" value="Ankyrin_rpt-contain_sf"/>
</dbReference>
<feature type="region of interest" description="Disordered" evidence="1">
    <location>
        <begin position="226"/>
        <end position="280"/>
    </location>
</feature>
<gene>
    <name evidence="2" type="ORF">Ocin01_05573</name>
</gene>
<dbReference type="STRING" id="48709.A0A1D2N795"/>
<name>A0A1D2N795_ORCCI</name>
<feature type="region of interest" description="Disordered" evidence="1">
    <location>
        <begin position="1"/>
        <end position="69"/>
    </location>
</feature>
<evidence type="ECO:0000313" key="2">
    <source>
        <dbReference type="EMBL" id="ODN01111.1"/>
    </source>
</evidence>
<dbReference type="SUPFAM" id="SSF48403">
    <property type="entry name" value="Ankyrin repeat"/>
    <property type="match status" value="1"/>
</dbReference>
<feature type="compositionally biased region" description="Low complexity" evidence="1">
    <location>
        <begin position="265"/>
        <end position="276"/>
    </location>
</feature>
<feature type="compositionally biased region" description="Basic and acidic residues" evidence="1">
    <location>
        <begin position="1"/>
        <end position="12"/>
    </location>
</feature>
<keyword evidence="3" id="KW-1185">Reference proteome</keyword>
<dbReference type="OrthoDB" id="273147at2759"/>
<dbReference type="Gene3D" id="1.25.40.20">
    <property type="entry name" value="Ankyrin repeat-containing domain"/>
    <property type="match status" value="1"/>
</dbReference>
<evidence type="ECO:0000256" key="1">
    <source>
        <dbReference type="SAM" id="MobiDB-lite"/>
    </source>
</evidence>
<dbReference type="EMBL" id="LJIJ01000170">
    <property type="protein sequence ID" value="ODN01111.1"/>
    <property type="molecule type" value="Genomic_DNA"/>
</dbReference>
<dbReference type="AlphaFoldDB" id="A0A1D2N795"/>
<evidence type="ECO:0000313" key="3">
    <source>
        <dbReference type="Proteomes" id="UP000094527"/>
    </source>
</evidence>
<reference evidence="2 3" key="1">
    <citation type="journal article" date="2016" name="Genome Biol. Evol.">
        <title>Gene Family Evolution Reflects Adaptation to Soil Environmental Stressors in the Genome of the Collembolan Orchesella cincta.</title>
        <authorList>
            <person name="Faddeeva-Vakhrusheva A."/>
            <person name="Derks M.F."/>
            <person name="Anvar S.Y."/>
            <person name="Agamennone V."/>
            <person name="Suring W."/>
            <person name="Smit S."/>
            <person name="van Straalen N.M."/>
            <person name="Roelofs D."/>
        </authorList>
    </citation>
    <scope>NUCLEOTIDE SEQUENCE [LARGE SCALE GENOMIC DNA]</scope>
    <source>
        <tissue evidence="2">Mixed pool</tissue>
    </source>
</reference>
<proteinExistence type="predicted"/>
<sequence length="841" mass="94900">MSSKRRSDENRNPRLVLETVSSEIKLGDIKTEPDPSSDKALASSNRKNRLSSFDKKHKRMFENSGMKQGSLLKYVIKADDDTGAITQAVNKSSTSNNNVVNHNGRTAANHTATTSSNDNEEEDDDDELVQNSSQDSDVIFIGENPRNMCSANVEEIVLSPTPSVSDQDNQEDDEESVHDLDLEQQLQQDDPKSNQMNISDSSNDEEYLNVDDKVGKWLCRSKRSLSGEGNATASDPVSYEASPPKSARLDSSSRSTEDNNGGVLASTETSSSRASSPFDSTPPLRILNVYTLNNNPGTSSAATVKCSTSVSSSSSSERVKKKVNSYREADNPVVSQKVGKNNWKAALDAMKKDLDECVLPKKIYVSQLISTAILCDGPRVSKVVQQDGIEFLERLFKEYPALSGAGTDLSVNYYKEIFQKVIGNEDDSEASLFNFLIRVKENAETAAVSKVETKALRLLVLLTQLVIQQYTEYAKESLKVRPPLLQHFLEHNHKFSYNEYSQRIINELFKAYEFEEMFCIIVKWTELIAKQFGEFSSNHKEYRKMVLDMSKRCLDRGDLGLRIFMNLDYKKLAVEVCEEIFKRKLDFVHDKTGKTATKTEALDYLQELARTLIIKPAKNVILDSQVKYIEEISMSFVRTLAEYHTENLKSDQCKRQNVKGETRFHIVCSKNNTLDDPVGDLRKLLATKPEDVNIPDNFGNTPLHDCARYNHPTPVLIFREFYGNDQRCEMLNVLAQNSSLETPLHLAATYCTLENVKIFKHLALSCGVLQDALLIPNEDGKLPFELTSTPEIRNVLTPPKYREEDMLKHNGITLQQKSVVDLKNSFALRKVIAWWHENREH</sequence>
<feature type="compositionally biased region" description="Basic and acidic residues" evidence="1">
    <location>
        <begin position="25"/>
        <end position="37"/>
    </location>
</feature>
<dbReference type="Proteomes" id="UP000094527">
    <property type="component" value="Unassembled WGS sequence"/>
</dbReference>
<organism evidence="2 3">
    <name type="scientific">Orchesella cincta</name>
    <name type="common">Springtail</name>
    <name type="synonym">Podura cincta</name>
    <dbReference type="NCBI Taxonomy" id="48709"/>
    <lineage>
        <taxon>Eukaryota</taxon>
        <taxon>Metazoa</taxon>
        <taxon>Ecdysozoa</taxon>
        <taxon>Arthropoda</taxon>
        <taxon>Hexapoda</taxon>
        <taxon>Collembola</taxon>
        <taxon>Entomobryomorpha</taxon>
        <taxon>Entomobryoidea</taxon>
        <taxon>Orchesellidae</taxon>
        <taxon>Orchesellinae</taxon>
        <taxon>Orchesella</taxon>
    </lineage>
</organism>
<accession>A0A1D2N795</accession>
<protein>
    <submittedName>
        <fullName evidence="2">Ankyrin repeat domain-containing protein 32</fullName>
    </submittedName>
</protein>
<feature type="compositionally biased region" description="Acidic residues" evidence="1">
    <location>
        <begin position="118"/>
        <end position="128"/>
    </location>
</feature>
<feature type="region of interest" description="Disordered" evidence="1">
    <location>
        <begin position="184"/>
        <end position="207"/>
    </location>
</feature>